<dbReference type="STRING" id="6184.A0A430Q3F7"/>
<evidence type="ECO:0000313" key="2">
    <source>
        <dbReference type="Proteomes" id="UP000290809"/>
    </source>
</evidence>
<comment type="caution">
    <text evidence="1">The sequence shown here is derived from an EMBL/GenBank/DDBJ whole genome shotgun (WGS) entry which is preliminary data.</text>
</comment>
<organism evidence="1 2">
    <name type="scientific">Schistosoma bovis</name>
    <name type="common">Blood fluke</name>
    <dbReference type="NCBI Taxonomy" id="6184"/>
    <lineage>
        <taxon>Eukaryota</taxon>
        <taxon>Metazoa</taxon>
        <taxon>Spiralia</taxon>
        <taxon>Lophotrochozoa</taxon>
        <taxon>Platyhelminthes</taxon>
        <taxon>Trematoda</taxon>
        <taxon>Digenea</taxon>
        <taxon>Strigeidida</taxon>
        <taxon>Schistosomatoidea</taxon>
        <taxon>Schistosomatidae</taxon>
        <taxon>Schistosoma</taxon>
    </lineage>
</organism>
<accession>A0A430Q3F7</accession>
<sequence>MTLLMVTTECQRLFNLKCDTAIMQQKVKFSDFCSINELKSYKWSIRSTTSAPQPSVKPPSPCWFCGAWHFVKICPLKNHKCRECHRIGHKEGHCLSNKR</sequence>
<dbReference type="EMBL" id="QMKO01002926">
    <property type="protein sequence ID" value="RTG82218.1"/>
    <property type="molecule type" value="Genomic_DNA"/>
</dbReference>
<dbReference type="Proteomes" id="UP000290809">
    <property type="component" value="Unassembled WGS sequence"/>
</dbReference>
<proteinExistence type="predicted"/>
<name>A0A430Q3F7_SCHBO</name>
<gene>
    <name evidence="1" type="ORF">DC041_0002006</name>
</gene>
<protein>
    <submittedName>
        <fullName evidence="1">Uncharacterized protein</fullName>
    </submittedName>
</protein>
<reference evidence="1 2" key="1">
    <citation type="journal article" date="2019" name="PLoS Pathog.">
        <title>Genome sequence of the bovine parasite Schistosoma bovis Tanzania.</title>
        <authorList>
            <person name="Oey H."/>
            <person name="Zakrzewski M."/>
            <person name="Gobert G."/>
            <person name="Gravermann K."/>
            <person name="Stoye J."/>
            <person name="Jones M."/>
            <person name="Mcmanus D."/>
            <person name="Krause L."/>
        </authorList>
    </citation>
    <scope>NUCLEOTIDE SEQUENCE [LARGE SCALE GENOMIC DNA]</scope>
    <source>
        <strain evidence="1 2">TAN1997</strain>
    </source>
</reference>
<dbReference type="AlphaFoldDB" id="A0A430Q3F7"/>
<evidence type="ECO:0000313" key="1">
    <source>
        <dbReference type="EMBL" id="RTG82218.1"/>
    </source>
</evidence>
<keyword evidence="2" id="KW-1185">Reference proteome</keyword>